<dbReference type="EMBL" id="CP067016">
    <property type="protein sequence ID" value="QQN55693.1"/>
    <property type="molecule type" value="Genomic_DNA"/>
</dbReference>
<name>A0A7T7ZUX6_9FIRM</name>
<sequence length="97" mass="11263">MVLIAAALLAAEQYTINQNSIREDMFLKQSDIVKKAQSLITCEVDSTRVSRWVNVDNEKHTKNYLRADSAVDPTVRRLSIMDEFSDKSYPIRMKHFR</sequence>
<reference evidence="1 2" key="1">
    <citation type="submission" date="2020-12" db="EMBL/GenBank/DDBJ databases">
        <title>FDA dAtabase for Regulatory Grade micrObial Sequences (FDA-ARGOS): Supporting development and validation of Infectious Disease Dx tests.</title>
        <authorList>
            <person name="Sproer C."/>
            <person name="Gronow S."/>
            <person name="Severitt S."/>
            <person name="Schroder I."/>
            <person name="Tallon L."/>
            <person name="Sadzewicz L."/>
            <person name="Zhao X."/>
            <person name="Boylan J."/>
            <person name="Ott S."/>
            <person name="Bowen H."/>
            <person name="Vavikolanu K."/>
            <person name="Mehta A."/>
            <person name="Aluvathingal J."/>
            <person name="Nadendla S."/>
            <person name="Lowell S."/>
            <person name="Myers T."/>
            <person name="Yan Y."/>
            <person name="Sichtig H."/>
        </authorList>
    </citation>
    <scope>NUCLEOTIDE SEQUENCE [LARGE SCALE GENOMIC DNA]</scope>
    <source>
        <strain evidence="1 2">FDAARGOS_989</strain>
    </source>
</reference>
<keyword evidence="2" id="KW-1185">Reference proteome</keyword>
<evidence type="ECO:0000313" key="1">
    <source>
        <dbReference type="EMBL" id="QQN55693.1"/>
    </source>
</evidence>
<dbReference type="Proteomes" id="UP000595871">
    <property type="component" value="Chromosome"/>
</dbReference>
<gene>
    <name evidence="1" type="ORF">I6H46_07405</name>
</gene>
<accession>A0A7T7ZUX6</accession>
<organism evidence="1 2">
    <name type="scientific">Anaerococcus obesiensis</name>
    <dbReference type="NCBI Taxonomy" id="1287640"/>
    <lineage>
        <taxon>Bacteria</taxon>
        <taxon>Bacillati</taxon>
        <taxon>Bacillota</taxon>
        <taxon>Tissierellia</taxon>
        <taxon>Tissierellales</taxon>
        <taxon>Peptoniphilaceae</taxon>
        <taxon>Anaerococcus</taxon>
    </lineage>
</organism>
<protein>
    <submittedName>
        <fullName evidence="1">Uncharacterized protein</fullName>
    </submittedName>
</protein>
<evidence type="ECO:0000313" key="2">
    <source>
        <dbReference type="Proteomes" id="UP000595871"/>
    </source>
</evidence>
<dbReference type="KEGG" id="aob:I6H46_07405"/>
<dbReference type="AlphaFoldDB" id="A0A7T7ZUX6"/>
<proteinExistence type="predicted"/>